<dbReference type="InterPro" id="IPR023772">
    <property type="entry name" value="DNA-bd_HTH_TetR-type_CS"/>
</dbReference>
<gene>
    <name evidence="3" type="ORF">SDC9_07669</name>
</gene>
<dbReference type="PROSITE" id="PS01081">
    <property type="entry name" value="HTH_TETR_1"/>
    <property type="match status" value="1"/>
</dbReference>
<evidence type="ECO:0000256" key="1">
    <source>
        <dbReference type="ARBA" id="ARBA00023125"/>
    </source>
</evidence>
<proteinExistence type="predicted"/>
<dbReference type="PROSITE" id="PS50977">
    <property type="entry name" value="HTH_TETR_2"/>
    <property type="match status" value="1"/>
</dbReference>
<sequence>MINNKRKIVDAVFVLSLKNGFDRVSIKQIQEESGLAIGSIYYHFKNKDEILEYMVEKYLLDSFNELKREVEKLDLSFMKKIDFIFNYKINYFATKEIESEYIITRPKFNHKDYFVLLTSIYHHHPEVRHFFYELHDLLFDFYYKLIKEAIDKGEIRDDIDIKTLVIFIQTILKGYIDLWVYQPNFSFEELVESNIKMIEESIKKQ</sequence>
<dbReference type="PANTHER" id="PTHR43479:SF11">
    <property type="entry name" value="ACREF_ENVCD OPERON REPRESSOR-RELATED"/>
    <property type="match status" value="1"/>
</dbReference>
<dbReference type="InterPro" id="IPR009057">
    <property type="entry name" value="Homeodomain-like_sf"/>
</dbReference>
<accession>A0A644T5F4</accession>
<dbReference type="PRINTS" id="PR00455">
    <property type="entry name" value="HTHTETR"/>
</dbReference>
<dbReference type="InterPro" id="IPR001647">
    <property type="entry name" value="HTH_TetR"/>
</dbReference>
<evidence type="ECO:0000313" key="3">
    <source>
        <dbReference type="EMBL" id="MPL62070.1"/>
    </source>
</evidence>
<dbReference type="InterPro" id="IPR036271">
    <property type="entry name" value="Tet_transcr_reg_TetR-rel_C_sf"/>
</dbReference>
<reference evidence="3" key="1">
    <citation type="submission" date="2019-08" db="EMBL/GenBank/DDBJ databases">
        <authorList>
            <person name="Kucharzyk K."/>
            <person name="Murdoch R.W."/>
            <person name="Higgins S."/>
            <person name="Loffler F."/>
        </authorList>
    </citation>
    <scope>NUCLEOTIDE SEQUENCE</scope>
</reference>
<dbReference type="SUPFAM" id="SSF48498">
    <property type="entry name" value="Tetracyclin repressor-like, C-terminal domain"/>
    <property type="match status" value="1"/>
</dbReference>
<feature type="domain" description="HTH tetR-type" evidence="2">
    <location>
        <begin position="2"/>
        <end position="62"/>
    </location>
</feature>
<name>A0A644T5F4_9ZZZZ</name>
<keyword evidence="1" id="KW-0238">DNA-binding</keyword>
<dbReference type="InterPro" id="IPR050624">
    <property type="entry name" value="HTH-type_Tx_Regulator"/>
</dbReference>
<dbReference type="Pfam" id="PF00440">
    <property type="entry name" value="TetR_N"/>
    <property type="match status" value="1"/>
</dbReference>
<organism evidence="3">
    <name type="scientific">bioreactor metagenome</name>
    <dbReference type="NCBI Taxonomy" id="1076179"/>
    <lineage>
        <taxon>unclassified sequences</taxon>
        <taxon>metagenomes</taxon>
        <taxon>ecological metagenomes</taxon>
    </lineage>
</organism>
<dbReference type="AlphaFoldDB" id="A0A644T5F4"/>
<protein>
    <recommendedName>
        <fullName evidence="2">HTH tetR-type domain-containing protein</fullName>
    </recommendedName>
</protein>
<dbReference type="PANTHER" id="PTHR43479">
    <property type="entry name" value="ACREF/ENVCD OPERON REPRESSOR-RELATED"/>
    <property type="match status" value="1"/>
</dbReference>
<dbReference type="Gene3D" id="1.10.357.10">
    <property type="entry name" value="Tetracycline Repressor, domain 2"/>
    <property type="match status" value="1"/>
</dbReference>
<evidence type="ECO:0000259" key="2">
    <source>
        <dbReference type="PROSITE" id="PS50977"/>
    </source>
</evidence>
<dbReference type="GO" id="GO:0003677">
    <property type="term" value="F:DNA binding"/>
    <property type="evidence" value="ECO:0007669"/>
    <property type="project" value="UniProtKB-KW"/>
</dbReference>
<dbReference type="SUPFAM" id="SSF46689">
    <property type="entry name" value="Homeodomain-like"/>
    <property type="match status" value="1"/>
</dbReference>
<dbReference type="EMBL" id="VSSQ01000016">
    <property type="protein sequence ID" value="MPL62070.1"/>
    <property type="molecule type" value="Genomic_DNA"/>
</dbReference>
<dbReference type="Gene3D" id="1.10.10.60">
    <property type="entry name" value="Homeodomain-like"/>
    <property type="match status" value="1"/>
</dbReference>
<comment type="caution">
    <text evidence="3">The sequence shown here is derived from an EMBL/GenBank/DDBJ whole genome shotgun (WGS) entry which is preliminary data.</text>
</comment>